<evidence type="ECO:0000313" key="3">
    <source>
        <dbReference type="Proteomes" id="UP000223913"/>
    </source>
</evidence>
<dbReference type="Proteomes" id="UP000223913">
    <property type="component" value="Unassembled WGS sequence"/>
</dbReference>
<accession>A0A2D0NIW5</accession>
<keyword evidence="3" id="KW-1185">Reference proteome</keyword>
<name>A0A2D0NIW5_FLAN2</name>
<comment type="caution">
    <text evidence="2">The sequence shown here is derived from an EMBL/GenBank/DDBJ whole genome shotgun (WGS) entry which is preliminary data.</text>
</comment>
<protein>
    <submittedName>
        <fullName evidence="2">Uncharacterized protein</fullName>
    </submittedName>
</protein>
<dbReference type="EMBL" id="PDUD01000001">
    <property type="protein sequence ID" value="PHN08445.1"/>
    <property type="molecule type" value="Genomic_DNA"/>
</dbReference>
<gene>
    <name evidence="2" type="ORF">CRP01_00600</name>
</gene>
<dbReference type="AlphaFoldDB" id="A0A2D0NIW5"/>
<evidence type="ECO:0000313" key="2">
    <source>
        <dbReference type="EMBL" id="PHN08445.1"/>
    </source>
</evidence>
<keyword evidence="1" id="KW-0732">Signal</keyword>
<sequence>MRTTTPILCALALLSLCFSCDKYAPAPLADNIGDQAIDFSNLRIGQRSTYVLYEAHCNQDQAEVYSYEDTLILEVLGGEEPGTFQLRESISSVFHPIYYPVDNLSAEGLHLPERENSALFFFYGADHLQFKFPAGFEGLPLRQEDCRLYTPLGPFVGEEIGQIDSLDFGDILLTDKRVVSCVPIVYDLEAYLIYDENQLHMSYTIFEEVFGMDTTYRAMAWRLLEE</sequence>
<feature type="signal peptide" evidence="1">
    <location>
        <begin position="1"/>
        <end position="24"/>
    </location>
</feature>
<dbReference type="OrthoDB" id="1493592at2"/>
<proteinExistence type="predicted"/>
<feature type="chain" id="PRO_5013039448" evidence="1">
    <location>
        <begin position="25"/>
        <end position="226"/>
    </location>
</feature>
<dbReference type="RefSeq" id="WP_099148037.1">
    <property type="nucleotide sequence ID" value="NZ_PDUD01000001.1"/>
</dbReference>
<organism evidence="2 3">
    <name type="scientific">Flavilitoribacter nigricans (strain ATCC 23147 / DSM 23189 / NBRC 102662 / NCIMB 1420 / SS-2)</name>
    <name type="common">Lewinella nigricans</name>
    <dbReference type="NCBI Taxonomy" id="1122177"/>
    <lineage>
        <taxon>Bacteria</taxon>
        <taxon>Pseudomonadati</taxon>
        <taxon>Bacteroidota</taxon>
        <taxon>Saprospiria</taxon>
        <taxon>Saprospirales</taxon>
        <taxon>Lewinellaceae</taxon>
        <taxon>Flavilitoribacter</taxon>
    </lineage>
</organism>
<reference evidence="2 3" key="1">
    <citation type="submission" date="2017-10" db="EMBL/GenBank/DDBJ databases">
        <title>The draft genome sequence of Lewinella nigricans NBRC 102662.</title>
        <authorList>
            <person name="Wang K."/>
        </authorList>
    </citation>
    <scope>NUCLEOTIDE SEQUENCE [LARGE SCALE GENOMIC DNA]</scope>
    <source>
        <strain evidence="2 3">NBRC 102662</strain>
    </source>
</reference>
<evidence type="ECO:0000256" key="1">
    <source>
        <dbReference type="SAM" id="SignalP"/>
    </source>
</evidence>